<keyword evidence="1" id="KW-0472">Membrane</keyword>
<name>A0A0L8HP70_OCTBM</name>
<dbReference type="AlphaFoldDB" id="A0A0L8HP70"/>
<keyword evidence="1" id="KW-1133">Transmembrane helix</keyword>
<dbReference type="EMBL" id="KQ417629">
    <property type="protein sequence ID" value="KOF90974.1"/>
    <property type="molecule type" value="Genomic_DNA"/>
</dbReference>
<protein>
    <submittedName>
        <fullName evidence="2">Uncharacterized protein</fullName>
    </submittedName>
</protein>
<feature type="transmembrane region" description="Helical" evidence="1">
    <location>
        <begin position="61"/>
        <end position="94"/>
    </location>
</feature>
<keyword evidence="1" id="KW-0812">Transmembrane</keyword>
<gene>
    <name evidence="2" type="ORF">OCBIM_22009971mg</name>
</gene>
<evidence type="ECO:0000313" key="2">
    <source>
        <dbReference type="EMBL" id="KOF90974.1"/>
    </source>
</evidence>
<proteinExistence type="predicted"/>
<sequence length="100" mass="11823">MKECFCKNITIFCSLYHLCFCKAVIIVLVFLLLYCIFWYIILSEPPFHCSVFFFNFSVHFFTILIIFLIMFLFIFACILPFSITAIYILTLVLYSSSSTF</sequence>
<reference evidence="2" key="1">
    <citation type="submission" date="2015-07" db="EMBL/GenBank/DDBJ databases">
        <title>MeaNS - Measles Nucleotide Surveillance Program.</title>
        <authorList>
            <person name="Tran T."/>
            <person name="Druce J."/>
        </authorList>
    </citation>
    <scope>NUCLEOTIDE SEQUENCE</scope>
    <source>
        <strain evidence="2">UCB-OBI-ISO-001</strain>
        <tissue evidence="2">Gonad</tissue>
    </source>
</reference>
<evidence type="ECO:0000256" key="1">
    <source>
        <dbReference type="SAM" id="Phobius"/>
    </source>
</evidence>
<accession>A0A0L8HP70</accession>
<feature type="transmembrane region" description="Helical" evidence="1">
    <location>
        <begin position="20"/>
        <end position="41"/>
    </location>
</feature>
<organism evidence="2">
    <name type="scientific">Octopus bimaculoides</name>
    <name type="common">California two-spotted octopus</name>
    <dbReference type="NCBI Taxonomy" id="37653"/>
    <lineage>
        <taxon>Eukaryota</taxon>
        <taxon>Metazoa</taxon>
        <taxon>Spiralia</taxon>
        <taxon>Lophotrochozoa</taxon>
        <taxon>Mollusca</taxon>
        <taxon>Cephalopoda</taxon>
        <taxon>Coleoidea</taxon>
        <taxon>Octopodiformes</taxon>
        <taxon>Octopoda</taxon>
        <taxon>Incirrata</taxon>
        <taxon>Octopodidae</taxon>
        <taxon>Octopus</taxon>
    </lineage>
</organism>